<gene>
    <name evidence="2" type="ORF">LCGC14_0543490</name>
</gene>
<name>A0A0F9RRZ9_9ZZZZ</name>
<reference evidence="2" key="1">
    <citation type="journal article" date="2015" name="Nature">
        <title>Complex archaea that bridge the gap between prokaryotes and eukaryotes.</title>
        <authorList>
            <person name="Spang A."/>
            <person name="Saw J.H."/>
            <person name="Jorgensen S.L."/>
            <person name="Zaremba-Niedzwiedzka K."/>
            <person name="Martijn J."/>
            <person name="Lind A.E."/>
            <person name="van Eijk R."/>
            <person name="Schleper C."/>
            <person name="Guy L."/>
            <person name="Ettema T.J."/>
        </authorList>
    </citation>
    <scope>NUCLEOTIDE SEQUENCE</scope>
</reference>
<proteinExistence type="predicted"/>
<organism evidence="2">
    <name type="scientific">marine sediment metagenome</name>
    <dbReference type="NCBI Taxonomy" id="412755"/>
    <lineage>
        <taxon>unclassified sequences</taxon>
        <taxon>metagenomes</taxon>
        <taxon>ecological metagenomes</taxon>
    </lineage>
</organism>
<evidence type="ECO:0000256" key="1">
    <source>
        <dbReference type="SAM" id="Phobius"/>
    </source>
</evidence>
<keyword evidence="1" id="KW-0472">Membrane</keyword>
<accession>A0A0F9RRZ9</accession>
<evidence type="ECO:0000313" key="2">
    <source>
        <dbReference type="EMBL" id="KKN59250.1"/>
    </source>
</evidence>
<feature type="transmembrane region" description="Helical" evidence="1">
    <location>
        <begin position="42"/>
        <end position="62"/>
    </location>
</feature>
<keyword evidence="1" id="KW-1133">Transmembrane helix</keyword>
<protein>
    <submittedName>
        <fullName evidence="2">Uncharacterized protein</fullName>
    </submittedName>
</protein>
<dbReference type="AlphaFoldDB" id="A0A0F9RRZ9"/>
<dbReference type="EMBL" id="LAZR01000732">
    <property type="protein sequence ID" value="KKN59250.1"/>
    <property type="molecule type" value="Genomic_DNA"/>
</dbReference>
<feature type="transmembrane region" description="Helical" evidence="1">
    <location>
        <begin position="7"/>
        <end position="30"/>
    </location>
</feature>
<keyword evidence="1" id="KW-0812">Transmembrane</keyword>
<comment type="caution">
    <text evidence="2">The sequence shown here is derived from an EMBL/GenBank/DDBJ whole genome shotgun (WGS) entry which is preliminary data.</text>
</comment>
<sequence length="73" mass="7320">MNSGERVGFILGGLIALSGSLLCLWVSPLIPAANPNKALADGLLMIPGVGGIVGVIVGIFGGKSNQNIPKPKP</sequence>